<comment type="caution">
    <text evidence="1">The sequence shown here is derived from an EMBL/GenBank/DDBJ whole genome shotgun (WGS) entry which is preliminary data.</text>
</comment>
<dbReference type="AlphaFoldDB" id="A0A815BNW5"/>
<dbReference type="EMBL" id="CAJNOW010000425">
    <property type="protein sequence ID" value="CAF1276120.1"/>
    <property type="molecule type" value="Genomic_DNA"/>
</dbReference>
<accession>A0A815BNW5</accession>
<sequence>MLFYELAAGSDKSGLINVIQSCYKTCERLFPETYICDGKKSIMHDITGAGLHKELFNGSKFLLMHEADSNLTKLGFYHQGQAGSASARSLLCEAFDGFTESSKTTGMYDFLIKESQLPLRGATTGGSLHLLLAHYTIHKISDGLRQPDPFLPSIQQIFVIVHLIGPHLNIENEVSCVTSANDLAGNDDMFEATLLDHISASNTTILMVEETLNNTNKRITDHNTSGTNNKMIEKVFQTDIINDTEFDLNILINTNHDRTTYAFQQLHTNETKSDTTIDILEKTVDIEPKGIVKSS</sequence>
<organism evidence="1 2">
    <name type="scientific">Rotaria magnacalcarata</name>
    <dbReference type="NCBI Taxonomy" id="392030"/>
    <lineage>
        <taxon>Eukaryota</taxon>
        <taxon>Metazoa</taxon>
        <taxon>Spiralia</taxon>
        <taxon>Gnathifera</taxon>
        <taxon>Rotifera</taxon>
        <taxon>Eurotatoria</taxon>
        <taxon>Bdelloidea</taxon>
        <taxon>Philodinida</taxon>
        <taxon>Philodinidae</taxon>
        <taxon>Rotaria</taxon>
    </lineage>
</organism>
<name>A0A815BNW5_9BILA</name>
<evidence type="ECO:0000313" key="1">
    <source>
        <dbReference type="EMBL" id="CAF1276120.1"/>
    </source>
</evidence>
<proteinExistence type="predicted"/>
<gene>
    <name evidence="1" type="ORF">KQP761_LOCUS3539</name>
</gene>
<evidence type="ECO:0000313" key="2">
    <source>
        <dbReference type="Proteomes" id="UP000663834"/>
    </source>
</evidence>
<reference evidence="1" key="1">
    <citation type="submission" date="2021-02" db="EMBL/GenBank/DDBJ databases">
        <authorList>
            <person name="Nowell W R."/>
        </authorList>
    </citation>
    <scope>NUCLEOTIDE SEQUENCE</scope>
</reference>
<dbReference type="Proteomes" id="UP000663834">
    <property type="component" value="Unassembled WGS sequence"/>
</dbReference>
<dbReference type="OrthoDB" id="10144988at2759"/>
<protein>
    <submittedName>
        <fullName evidence="1">Uncharacterized protein</fullName>
    </submittedName>
</protein>